<dbReference type="PANTHER" id="PTHR47951:SF3">
    <property type="entry name" value="CYTOCHROME P450, FAMILY 706, SUBFAMILY A, POLYPEPTIDE 4"/>
    <property type="match status" value="1"/>
</dbReference>
<dbReference type="GO" id="GO:0020037">
    <property type="term" value="F:heme binding"/>
    <property type="evidence" value="ECO:0007669"/>
    <property type="project" value="InterPro"/>
</dbReference>
<evidence type="ECO:0000256" key="2">
    <source>
        <dbReference type="ARBA" id="ARBA00010617"/>
    </source>
</evidence>
<dbReference type="SUPFAM" id="SSF48264">
    <property type="entry name" value="Cytochrome P450"/>
    <property type="match status" value="1"/>
</dbReference>
<name>A0A218WI07_PUNGR</name>
<keyword evidence="3 8" id="KW-0349">Heme</keyword>
<feature type="binding site" description="axial binding residue" evidence="8">
    <location>
        <position position="150"/>
    </location>
    <ligand>
        <name>heme</name>
        <dbReference type="ChEBI" id="CHEBI:30413"/>
    </ligand>
    <ligandPart>
        <name>Fe</name>
        <dbReference type="ChEBI" id="CHEBI:18248"/>
    </ligandPart>
</feature>
<dbReference type="Proteomes" id="UP000197138">
    <property type="component" value="Unassembled WGS sequence"/>
</dbReference>
<evidence type="ECO:0000256" key="7">
    <source>
        <dbReference type="ARBA" id="ARBA00023033"/>
    </source>
</evidence>
<dbReference type="GO" id="GO:0004497">
    <property type="term" value="F:monooxygenase activity"/>
    <property type="evidence" value="ECO:0007669"/>
    <property type="project" value="UniProtKB-KW"/>
</dbReference>
<proteinExistence type="inferred from homology"/>
<dbReference type="PANTHER" id="PTHR47951">
    <property type="entry name" value="OS08G0547900 PROTEIN"/>
    <property type="match status" value="1"/>
</dbReference>
<dbReference type="InterPro" id="IPR017972">
    <property type="entry name" value="Cyt_P450_CS"/>
</dbReference>
<evidence type="ECO:0000256" key="8">
    <source>
        <dbReference type="PIRSR" id="PIRSR602401-1"/>
    </source>
</evidence>
<dbReference type="InterPro" id="IPR001128">
    <property type="entry name" value="Cyt_P450"/>
</dbReference>
<evidence type="ECO:0000256" key="3">
    <source>
        <dbReference type="ARBA" id="ARBA00022617"/>
    </source>
</evidence>
<keyword evidence="4 8" id="KW-0479">Metal-binding</keyword>
<keyword evidence="6 8" id="KW-0408">Iron</keyword>
<dbReference type="EMBL" id="MTKT01004293">
    <property type="protein sequence ID" value="OWM71861.1"/>
    <property type="molecule type" value="Genomic_DNA"/>
</dbReference>
<keyword evidence="5 9" id="KW-0560">Oxidoreductase</keyword>
<gene>
    <name evidence="10" type="ORF">CDL15_Pgr017744</name>
</gene>
<evidence type="ECO:0000256" key="1">
    <source>
        <dbReference type="ARBA" id="ARBA00001971"/>
    </source>
</evidence>
<dbReference type="PROSITE" id="PS00086">
    <property type="entry name" value="CYTOCHROME_P450"/>
    <property type="match status" value="1"/>
</dbReference>
<evidence type="ECO:0000256" key="4">
    <source>
        <dbReference type="ARBA" id="ARBA00022723"/>
    </source>
</evidence>
<accession>A0A218WI07</accession>
<dbReference type="InterPro" id="IPR036396">
    <property type="entry name" value="Cyt_P450_sf"/>
</dbReference>
<comment type="cofactor">
    <cofactor evidence="1 8">
        <name>heme</name>
        <dbReference type="ChEBI" id="CHEBI:30413"/>
    </cofactor>
</comment>
<dbReference type="GO" id="GO:0016705">
    <property type="term" value="F:oxidoreductase activity, acting on paired donors, with incorporation or reduction of molecular oxygen"/>
    <property type="evidence" value="ECO:0007669"/>
    <property type="project" value="InterPro"/>
</dbReference>
<keyword evidence="7 9" id="KW-0503">Monooxygenase</keyword>
<dbReference type="GO" id="GO:0005506">
    <property type="term" value="F:iron ion binding"/>
    <property type="evidence" value="ECO:0007669"/>
    <property type="project" value="InterPro"/>
</dbReference>
<evidence type="ECO:0000313" key="10">
    <source>
        <dbReference type="EMBL" id="OWM71861.1"/>
    </source>
</evidence>
<organism evidence="10 11">
    <name type="scientific">Punica granatum</name>
    <name type="common">Pomegranate</name>
    <dbReference type="NCBI Taxonomy" id="22663"/>
    <lineage>
        <taxon>Eukaryota</taxon>
        <taxon>Viridiplantae</taxon>
        <taxon>Streptophyta</taxon>
        <taxon>Embryophyta</taxon>
        <taxon>Tracheophyta</taxon>
        <taxon>Spermatophyta</taxon>
        <taxon>Magnoliopsida</taxon>
        <taxon>eudicotyledons</taxon>
        <taxon>Gunneridae</taxon>
        <taxon>Pentapetalae</taxon>
        <taxon>rosids</taxon>
        <taxon>malvids</taxon>
        <taxon>Myrtales</taxon>
        <taxon>Lythraceae</taxon>
        <taxon>Punica</taxon>
    </lineage>
</organism>
<comment type="caution">
    <text evidence="10">The sequence shown here is derived from an EMBL/GenBank/DDBJ whole genome shotgun (WGS) entry which is preliminary data.</text>
</comment>
<evidence type="ECO:0000256" key="6">
    <source>
        <dbReference type="ARBA" id="ARBA00023004"/>
    </source>
</evidence>
<sequence length="212" mass="23843">MLMQDMLAGGTDISSNTVEFAMAEVMNKPHILAKVQQELDTVVGKDNIVEESHTGKLSYLQAVMKEALRLHPPVPLLVPLCPIEDTLVGGFIIPKGSRVFFNMWAVHRDPTLWENPTEFDPERFLDGKKTEDYNGNDFTFLHFGTGRRICAGIPMAERMVLYPLAALFHSFDWKLPEGEKMNLSEQFGIVLKKKVPLIAVPTPRLSDPALHE</sequence>
<protein>
    <submittedName>
        <fullName evidence="10">Uncharacterized protein</fullName>
    </submittedName>
</protein>
<dbReference type="Pfam" id="PF00067">
    <property type="entry name" value="p450"/>
    <property type="match status" value="1"/>
</dbReference>
<evidence type="ECO:0000313" key="11">
    <source>
        <dbReference type="Proteomes" id="UP000197138"/>
    </source>
</evidence>
<dbReference type="AlphaFoldDB" id="A0A218WI07"/>
<evidence type="ECO:0000256" key="9">
    <source>
        <dbReference type="RuleBase" id="RU000461"/>
    </source>
</evidence>
<dbReference type="PRINTS" id="PR00385">
    <property type="entry name" value="P450"/>
</dbReference>
<dbReference type="PRINTS" id="PR00463">
    <property type="entry name" value="EP450I"/>
</dbReference>
<reference evidence="11" key="1">
    <citation type="journal article" date="2017" name="Plant J.">
        <title>The pomegranate (Punica granatum L.) genome and the genomics of punicalagin biosynthesis.</title>
        <authorList>
            <person name="Qin G."/>
            <person name="Xu C."/>
            <person name="Ming R."/>
            <person name="Tang H."/>
            <person name="Guyot R."/>
            <person name="Kramer E.M."/>
            <person name="Hu Y."/>
            <person name="Yi X."/>
            <person name="Qi Y."/>
            <person name="Xu X."/>
            <person name="Gao Z."/>
            <person name="Pan H."/>
            <person name="Jian J."/>
            <person name="Tian Y."/>
            <person name="Yue Z."/>
            <person name="Xu Y."/>
        </authorList>
    </citation>
    <scope>NUCLEOTIDE SEQUENCE [LARGE SCALE GENOMIC DNA]</scope>
    <source>
        <strain evidence="11">cv. Dabenzi</strain>
    </source>
</reference>
<comment type="similarity">
    <text evidence="2 9">Belongs to the cytochrome P450 family.</text>
</comment>
<evidence type="ECO:0000256" key="5">
    <source>
        <dbReference type="ARBA" id="ARBA00023002"/>
    </source>
</evidence>
<dbReference type="FunFam" id="1.10.630.10:FF:000126">
    <property type="entry name" value="Predicted protein"/>
    <property type="match status" value="1"/>
</dbReference>
<dbReference type="Gene3D" id="1.10.630.10">
    <property type="entry name" value="Cytochrome P450"/>
    <property type="match status" value="1"/>
</dbReference>
<dbReference type="InterPro" id="IPR002401">
    <property type="entry name" value="Cyt_P450_E_grp-I"/>
</dbReference>